<dbReference type="Pfam" id="PF01041">
    <property type="entry name" value="DegT_DnrJ_EryC1"/>
    <property type="match status" value="1"/>
</dbReference>
<dbReference type="GO" id="GO:0000271">
    <property type="term" value="P:polysaccharide biosynthetic process"/>
    <property type="evidence" value="ECO:0007669"/>
    <property type="project" value="TreeGrafter"/>
</dbReference>
<keyword evidence="2" id="KW-0032">Aminotransferase</keyword>
<name>D3SWE6_NATMM</name>
<dbReference type="Proteomes" id="UP000011543">
    <property type="component" value="Unassembled WGS sequence"/>
</dbReference>
<evidence type="ECO:0000313" key="4">
    <source>
        <dbReference type="Proteomes" id="UP000001879"/>
    </source>
</evidence>
<evidence type="ECO:0000256" key="1">
    <source>
        <dbReference type="RuleBase" id="RU004508"/>
    </source>
</evidence>
<dbReference type="CDD" id="cd00616">
    <property type="entry name" value="AHBA_syn"/>
    <property type="match status" value="1"/>
</dbReference>
<dbReference type="InterPro" id="IPR015424">
    <property type="entry name" value="PyrdxlP-dep_Trfase"/>
</dbReference>
<sequence length="378" mass="41424">MTLEANPIPLFKIDWDQSDISNAIESITRGSYWAKGPFVSEFESNLENVLNVKHALVVNSGTTALVAALKALEIGRGDEVIVPSFTFIATANAVRLVGAEPVFADIEADTYGLDPDHVRSQITDKTAAILPVHCYGTSCRIDKLCEIADKHNLYLLEDAAEALGAEYRGQKLGTFGDIGVLSFCQNKIVATGEGGAVITDDDDIAQRIRLYRSHGRVSENYFESASSGQYADVGTNIRMGDLPAAIGCSQLDRLPDLITGRQRVASQYTEKFENLEGVHPHTPMREATHVHQLYTIELGNTVNRSNVIETLADRNISSKVYWDPAVHGTSYYKESKETIPNLPVTEETSQQVLSLPMHPNLSSCEITRVVNAVKDAIQ</sequence>
<dbReference type="eggNOG" id="arCOG00118">
    <property type="taxonomic scope" value="Archaea"/>
</dbReference>
<reference evidence="2 4" key="2">
    <citation type="journal article" date="2012" name="BMC Genomics">
        <title>A comparative genomics perspective on the genetic content of the alkaliphilic haloarchaeon Natrialba magadii ATCC 43099T.</title>
        <authorList>
            <person name="Siddaramappa S."/>
            <person name="Challacombe J.F."/>
            <person name="Decastro R.E."/>
            <person name="Pfeiffer F."/>
            <person name="Sastre D.E."/>
            <person name="Gimenez M.I."/>
            <person name="Paggi R.A."/>
            <person name="Detter J.C."/>
            <person name="Davenport K.W."/>
            <person name="Goodwin L.A."/>
            <person name="Kyrpides N."/>
            <person name="Tapia R."/>
            <person name="Pitluck S."/>
            <person name="Lucas S."/>
            <person name="Woyke T."/>
            <person name="Maupin-Furlow J.A."/>
        </authorList>
    </citation>
    <scope>NUCLEOTIDE SEQUENCE [LARGE SCALE GENOMIC DNA]</scope>
    <source>
        <strain evidence="2">ATCC 43099</strain>
        <strain evidence="4">ATCC 43099 / DSM 3394 / CCM 3739 / CIP 104546 / IAM 13178 / JCM 8861 / NBRC 102185 / NCIMB 2190 / MS3</strain>
    </source>
</reference>
<dbReference type="Gene3D" id="3.40.640.10">
    <property type="entry name" value="Type I PLP-dependent aspartate aminotransferase-like (Major domain)"/>
    <property type="match status" value="1"/>
</dbReference>
<dbReference type="PIRSF" id="PIRSF000390">
    <property type="entry name" value="PLP_StrS"/>
    <property type="match status" value="1"/>
</dbReference>
<dbReference type="AlphaFoldDB" id="D3SWE6"/>
<evidence type="ECO:0000313" key="5">
    <source>
        <dbReference type="Proteomes" id="UP000011543"/>
    </source>
</evidence>
<reference evidence="3 5" key="3">
    <citation type="journal article" date="2014" name="PLoS Genet.">
        <title>Phylogenetically driven sequencing of extremely halophilic archaea reveals strategies for static and dynamic osmo-response.</title>
        <authorList>
            <person name="Becker E.A."/>
            <person name="Seitzer P.M."/>
            <person name="Tritt A."/>
            <person name="Larsen D."/>
            <person name="Krusor M."/>
            <person name="Yao A.I."/>
            <person name="Wu D."/>
            <person name="Madern D."/>
            <person name="Eisen J.A."/>
            <person name="Darling A.E."/>
            <person name="Facciotti M.T."/>
        </authorList>
    </citation>
    <scope>NUCLEOTIDE SEQUENCE [LARGE SCALE GENOMIC DNA]</scope>
    <source>
        <strain evidence="5">ATCC 43099 / DSM 3394 / CCM 3739 / CIP 104546 / IAM 13178 / JCM 8861 / NBRC 102185 / NCIMB 2190 / MS3</strain>
        <strain evidence="3">MS-3</strain>
    </source>
</reference>
<dbReference type="EC" id="2.6.1.50" evidence="2"/>
<dbReference type="EMBL" id="CP001932">
    <property type="protein sequence ID" value="ADD03738.1"/>
    <property type="molecule type" value="Genomic_DNA"/>
</dbReference>
<keyword evidence="2" id="KW-0808">Transferase</keyword>
<evidence type="ECO:0000313" key="3">
    <source>
        <dbReference type="EMBL" id="ELY33794.1"/>
    </source>
</evidence>
<evidence type="ECO:0000313" key="2">
    <source>
        <dbReference type="EMBL" id="ADD03738.1"/>
    </source>
</evidence>
<dbReference type="InterPro" id="IPR000653">
    <property type="entry name" value="DegT/StrS_aminotransferase"/>
</dbReference>
<dbReference type="SUPFAM" id="SSF53383">
    <property type="entry name" value="PLP-dependent transferases"/>
    <property type="match status" value="1"/>
</dbReference>
<dbReference type="OrthoDB" id="10355at2157"/>
<dbReference type="Gene3D" id="3.90.1150.10">
    <property type="entry name" value="Aspartate Aminotransferase, domain 1"/>
    <property type="match status" value="1"/>
</dbReference>
<dbReference type="PANTHER" id="PTHR30244">
    <property type="entry name" value="TRANSAMINASE"/>
    <property type="match status" value="1"/>
</dbReference>
<keyword evidence="4" id="KW-1185">Reference proteome</keyword>
<dbReference type="RefSeq" id="WP_004213533.1">
    <property type="nucleotide sequence ID" value="NC_013922.1"/>
</dbReference>
<comment type="similarity">
    <text evidence="1">Belongs to the DegT/DnrJ/EryC1 family.</text>
</comment>
<dbReference type="PaxDb" id="547559-Nmag_0146"/>
<dbReference type="GO" id="GO:0030170">
    <property type="term" value="F:pyridoxal phosphate binding"/>
    <property type="evidence" value="ECO:0007669"/>
    <property type="project" value="TreeGrafter"/>
</dbReference>
<dbReference type="InterPro" id="IPR015421">
    <property type="entry name" value="PyrdxlP-dep_Trfase_major"/>
</dbReference>
<dbReference type="PATRIC" id="fig|547559.17.peg.223"/>
<dbReference type="PANTHER" id="PTHR30244:SF34">
    <property type="entry name" value="DTDP-4-AMINO-4,6-DIDEOXYGALACTOSE TRANSAMINASE"/>
    <property type="match status" value="1"/>
</dbReference>
<dbReference type="KEGG" id="nmg:Nmag_0146"/>
<dbReference type="Proteomes" id="UP000001879">
    <property type="component" value="Chromosome"/>
</dbReference>
<dbReference type="InterPro" id="IPR015422">
    <property type="entry name" value="PyrdxlP-dep_Trfase_small"/>
</dbReference>
<proteinExistence type="inferred from homology"/>
<dbReference type="EMBL" id="AOHS01000008">
    <property type="protein sequence ID" value="ELY33794.1"/>
    <property type="molecule type" value="Genomic_DNA"/>
</dbReference>
<reference evidence="4" key="1">
    <citation type="submission" date="2010-02" db="EMBL/GenBank/DDBJ databases">
        <title>Complete sequence of chromosome of Natrialba magadii ATCC 43099.</title>
        <authorList>
            <consortium name="US DOE Joint Genome Institute"/>
            <person name="Lucas S."/>
            <person name="Copeland A."/>
            <person name="Lapidus A."/>
            <person name="Cheng J.-F."/>
            <person name="Bruce D."/>
            <person name="Goodwin L."/>
            <person name="Pitluck S."/>
            <person name="Davenport K."/>
            <person name="Saunders E."/>
            <person name="Detter J.C."/>
            <person name="Han C."/>
            <person name="Tapia R."/>
            <person name="Land M."/>
            <person name="Hauser L."/>
            <person name="Kyrpides N."/>
            <person name="Mikhailova N."/>
            <person name="De Castro R.E."/>
            <person name="Maupin-Furlow J.A."/>
            <person name="Woyke T."/>
        </authorList>
    </citation>
    <scope>NUCLEOTIDE SEQUENCE [LARGE SCALE GENOMIC DNA]</scope>
    <source>
        <strain evidence="4">ATCC 43099 / DSM 3394 / CCM 3739 / CIP 104546 / IAM 13178 / JCM 8861 / NBRC 102185 / NCIMB 2190 / MS3</strain>
    </source>
</reference>
<dbReference type="STRING" id="547559.Nmag_0146"/>
<reference evidence="2" key="4">
    <citation type="submission" date="2016-09" db="EMBL/GenBank/DDBJ databases">
        <authorList>
            <person name="Pfeiffer F."/>
        </authorList>
    </citation>
    <scope>NUCLEOTIDE SEQUENCE</scope>
    <source>
        <strain evidence="2">ATCC 43099</strain>
    </source>
</reference>
<dbReference type="HOGENOM" id="CLU_033332_7_2_2"/>
<gene>
    <name evidence="2" type="ordered locus">Nmag_0146</name>
    <name evidence="3" type="ORF">C500_01173</name>
</gene>
<dbReference type="GeneID" id="31795506"/>
<dbReference type="GO" id="GO:0047310">
    <property type="term" value="F:glutamine-scyllo-inositol transaminase activity"/>
    <property type="evidence" value="ECO:0007669"/>
    <property type="project" value="UniProtKB-EC"/>
</dbReference>
<accession>D3SWE6</accession>
<protein>
    <submittedName>
        <fullName evidence="2">Glutamine--scyllo-inositol transaminase</fullName>
        <ecNumber evidence="2">2.6.1.50</ecNumber>
    </submittedName>
</protein>
<organism evidence="2 4">
    <name type="scientific">Natrialba magadii (strain ATCC 43099 / DSM 3394 / CCM 3739 / CIP 104546 / IAM 13178 / JCM 8861 / NBRC 102185 / NCIMB 2190 / MS3)</name>
    <name type="common">Natronobacterium magadii</name>
    <dbReference type="NCBI Taxonomy" id="547559"/>
    <lineage>
        <taxon>Archaea</taxon>
        <taxon>Methanobacteriati</taxon>
        <taxon>Methanobacteriota</taxon>
        <taxon>Stenosarchaea group</taxon>
        <taxon>Halobacteria</taxon>
        <taxon>Halobacteriales</taxon>
        <taxon>Natrialbaceae</taxon>
        <taxon>Natrialba</taxon>
    </lineage>
</organism>
<keyword evidence="1" id="KW-0663">Pyridoxal phosphate</keyword>